<dbReference type="InterPro" id="IPR001173">
    <property type="entry name" value="Glyco_trans_2-like"/>
</dbReference>
<dbReference type="EMBL" id="JBHSGD010000004">
    <property type="protein sequence ID" value="MFC4652108.1"/>
    <property type="molecule type" value="Genomic_DNA"/>
</dbReference>
<evidence type="ECO:0000313" key="4">
    <source>
        <dbReference type="EMBL" id="MFC4652108.1"/>
    </source>
</evidence>
<protein>
    <submittedName>
        <fullName evidence="4">Glycosyltransferase family 2 protein</fullName>
    </submittedName>
</protein>
<dbReference type="PANTHER" id="PTHR22916">
    <property type="entry name" value="GLYCOSYLTRANSFERASE"/>
    <property type="match status" value="1"/>
</dbReference>
<dbReference type="RefSeq" id="WP_213533377.1">
    <property type="nucleotide sequence ID" value="NZ_BOVQ01000002.1"/>
</dbReference>
<keyword evidence="1" id="KW-0328">Glycosyltransferase</keyword>
<evidence type="ECO:0000313" key="5">
    <source>
        <dbReference type="Proteomes" id="UP001595987"/>
    </source>
</evidence>
<feature type="domain" description="Glycosyltransferase 2-like" evidence="3">
    <location>
        <begin position="48"/>
        <end position="185"/>
    </location>
</feature>
<dbReference type="InterPro" id="IPR029044">
    <property type="entry name" value="Nucleotide-diphossugar_trans"/>
</dbReference>
<name>A0ABV9JBE5_9LACT</name>
<accession>A0ABV9JBE5</accession>
<evidence type="ECO:0000256" key="1">
    <source>
        <dbReference type="ARBA" id="ARBA00022676"/>
    </source>
</evidence>
<dbReference type="SUPFAM" id="SSF53448">
    <property type="entry name" value="Nucleotide-diphospho-sugar transferases"/>
    <property type="match status" value="1"/>
</dbReference>
<gene>
    <name evidence="4" type="ORF">ACFO26_04230</name>
</gene>
<keyword evidence="5" id="KW-1185">Reference proteome</keyword>
<evidence type="ECO:0000259" key="3">
    <source>
        <dbReference type="Pfam" id="PF00535"/>
    </source>
</evidence>
<evidence type="ECO:0000256" key="2">
    <source>
        <dbReference type="ARBA" id="ARBA00022679"/>
    </source>
</evidence>
<dbReference type="Pfam" id="PF00535">
    <property type="entry name" value="Glycos_transf_2"/>
    <property type="match status" value="1"/>
</dbReference>
<dbReference type="CDD" id="cd00761">
    <property type="entry name" value="Glyco_tranf_GTA_type"/>
    <property type="match status" value="1"/>
</dbReference>
<keyword evidence="2" id="KW-0808">Transferase</keyword>
<organism evidence="4 5">
    <name type="scientific">Lactococcus nasutitermitis</name>
    <dbReference type="NCBI Taxonomy" id="1652957"/>
    <lineage>
        <taxon>Bacteria</taxon>
        <taxon>Bacillati</taxon>
        <taxon>Bacillota</taxon>
        <taxon>Bacilli</taxon>
        <taxon>Lactobacillales</taxon>
        <taxon>Streptococcaceae</taxon>
        <taxon>Lactococcus</taxon>
    </lineage>
</organism>
<reference evidence="5" key="1">
    <citation type="journal article" date="2019" name="Int. J. Syst. Evol. Microbiol.">
        <title>The Global Catalogue of Microorganisms (GCM) 10K type strain sequencing project: providing services to taxonomists for standard genome sequencing and annotation.</title>
        <authorList>
            <consortium name="The Broad Institute Genomics Platform"/>
            <consortium name="The Broad Institute Genome Sequencing Center for Infectious Disease"/>
            <person name="Wu L."/>
            <person name="Ma J."/>
        </authorList>
    </citation>
    <scope>NUCLEOTIDE SEQUENCE [LARGE SCALE GENOMIC DNA]</scope>
    <source>
        <strain evidence="5">CCUG 63287</strain>
    </source>
</reference>
<sequence>MKKQPLQLIIRLAKIVLLYELRFKAKEKQTQAIINQQKSQHHKEAKVSILLPVYNVENFLAQCLESILNQTYQNLEIICVNDSSTDQSLTILKSYAKKDKRIKVIEKPQNEGLPQARKTALENATGDYVLNVDSDDWIEPDMVESLYYFLKSGYDMVVCDYIKETATKQEIVRTPNILIEGDKLQRIENRSFGYGNTIWNRFVKRELMEKVVFPTENIGEDIVINTQLYYYADKIGYCVKALYHWQYNEASMTRKLTEATFDSLAKNYRLIWQFCVEKFGENVKQLEPAYKKRLEKIHRKP</sequence>
<comment type="caution">
    <text evidence="4">The sequence shown here is derived from an EMBL/GenBank/DDBJ whole genome shotgun (WGS) entry which is preliminary data.</text>
</comment>
<dbReference type="Gene3D" id="3.90.550.10">
    <property type="entry name" value="Spore Coat Polysaccharide Biosynthesis Protein SpsA, Chain A"/>
    <property type="match status" value="1"/>
</dbReference>
<dbReference type="Proteomes" id="UP001595987">
    <property type="component" value="Unassembled WGS sequence"/>
</dbReference>
<proteinExistence type="predicted"/>
<dbReference type="PANTHER" id="PTHR22916:SF51">
    <property type="entry name" value="GLYCOSYLTRANSFERASE EPSH-RELATED"/>
    <property type="match status" value="1"/>
</dbReference>